<name>X6LAW4_RETFI</name>
<dbReference type="AlphaFoldDB" id="X6LAW4"/>
<sequence>MYKLFCFPTLCSIWMVLEKESSKQASGMQKYWEIVQKFQELTEDADTSTLLKECQEVVNKGDNRSKPRTRNLRIYVCESETNLPSISLKEDEDTKFELQKISSTVFYKDLKTVQGELSLHVQCTREKKDFSIKADDLVFVVPNPNQITTEGGAILNHLLDGVNHADTLQFALHVQKDIIAKGLKQLEQDLKKRMQQFEVTEVNSSSVLHFFFLKKRKEKSTTTTKITRQWPSWKWFEVISCIFEQYRDKLPPIIKDMLLDNVKPHLDGLLSKWDLFFLIPCLNYLSLPTTNNASRIRLSSRFQSNECSEWKGDDLDKKIISVLQTDLNIRRLSVIVPMHSEEYVLDLLVVQKDRKLSQSVLEFLFLQDKDVWDHIYSIGNGDKCWDVMLTAFQVDFKQWSRYLEHFNKIGVFEGGVSGSVFLSKFQTDKNFVELVTPSENFLTFLAFMQQQQQIM</sequence>
<comment type="caution">
    <text evidence="1">The sequence shown here is derived from an EMBL/GenBank/DDBJ whole genome shotgun (WGS) entry which is preliminary data.</text>
</comment>
<dbReference type="EMBL" id="ASPP01046068">
    <property type="protein sequence ID" value="ETN98678.1"/>
    <property type="molecule type" value="Genomic_DNA"/>
</dbReference>
<accession>X6LAW4</accession>
<organism evidence="1 2">
    <name type="scientific">Reticulomyxa filosa</name>
    <dbReference type="NCBI Taxonomy" id="46433"/>
    <lineage>
        <taxon>Eukaryota</taxon>
        <taxon>Sar</taxon>
        <taxon>Rhizaria</taxon>
        <taxon>Retaria</taxon>
        <taxon>Foraminifera</taxon>
        <taxon>Monothalamids</taxon>
        <taxon>Reticulomyxidae</taxon>
        <taxon>Reticulomyxa</taxon>
    </lineage>
</organism>
<keyword evidence="2" id="KW-1185">Reference proteome</keyword>
<evidence type="ECO:0000313" key="2">
    <source>
        <dbReference type="Proteomes" id="UP000023152"/>
    </source>
</evidence>
<dbReference type="Proteomes" id="UP000023152">
    <property type="component" value="Unassembled WGS sequence"/>
</dbReference>
<evidence type="ECO:0000313" key="1">
    <source>
        <dbReference type="EMBL" id="ETN98678.1"/>
    </source>
</evidence>
<protein>
    <submittedName>
        <fullName evidence="1">Uncharacterized protein</fullName>
    </submittedName>
</protein>
<reference evidence="1 2" key="1">
    <citation type="journal article" date="2013" name="Curr. Biol.">
        <title>The Genome of the Foraminiferan Reticulomyxa filosa.</title>
        <authorList>
            <person name="Glockner G."/>
            <person name="Hulsmann N."/>
            <person name="Schleicher M."/>
            <person name="Noegel A.A."/>
            <person name="Eichinger L."/>
            <person name="Gallinger C."/>
            <person name="Pawlowski J."/>
            <person name="Sierra R."/>
            <person name="Euteneuer U."/>
            <person name="Pillet L."/>
            <person name="Moustafa A."/>
            <person name="Platzer M."/>
            <person name="Groth M."/>
            <person name="Szafranski K."/>
            <person name="Schliwa M."/>
        </authorList>
    </citation>
    <scope>NUCLEOTIDE SEQUENCE [LARGE SCALE GENOMIC DNA]</scope>
</reference>
<gene>
    <name evidence="1" type="ORF">RFI_38814</name>
</gene>
<proteinExistence type="predicted"/>